<accession>A0A154NYE8</accession>
<dbReference type="PANTHER" id="PTHR14577:SF0">
    <property type="entry name" value="NUCLEOLAR PROTEIN 12"/>
    <property type="match status" value="1"/>
</dbReference>
<dbReference type="STRING" id="178035.A0A154NYE8"/>
<feature type="compositionally biased region" description="Basic residues" evidence="7">
    <location>
        <begin position="214"/>
        <end position="234"/>
    </location>
</feature>
<dbReference type="PANTHER" id="PTHR14577">
    <property type="entry name" value="NUCLEOLAR PROTEIN 12"/>
    <property type="match status" value="1"/>
</dbReference>
<evidence type="ECO:0000256" key="3">
    <source>
        <dbReference type="ARBA" id="ARBA00015520"/>
    </source>
</evidence>
<evidence type="ECO:0000256" key="5">
    <source>
        <dbReference type="ARBA" id="ARBA00023242"/>
    </source>
</evidence>
<evidence type="ECO:0000313" key="9">
    <source>
        <dbReference type="Proteomes" id="UP000076502"/>
    </source>
</evidence>
<dbReference type="AlphaFoldDB" id="A0A154NYE8"/>
<proteinExistence type="inferred from homology"/>
<organism evidence="8 9">
    <name type="scientific">Dufourea novaeangliae</name>
    <name type="common">Sweat bee</name>
    <dbReference type="NCBI Taxonomy" id="178035"/>
    <lineage>
        <taxon>Eukaryota</taxon>
        <taxon>Metazoa</taxon>
        <taxon>Ecdysozoa</taxon>
        <taxon>Arthropoda</taxon>
        <taxon>Hexapoda</taxon>
        <taxon>Insecta</taxon>
        <taxon>Pterygota</taxon>
        <taxon>Neoptera</taxon>
        <taxon>Endopterygota</taxon>
        <taxon>Hymenoptera</taxon>
        <taxon>Apocrita</taxon>
        <taxon>Aculeata</taxon>
        <taxon>Apoidea</taxon>
        <taxon>Anthophila</taxon>
        <taxon>Halictidae</taxon>
        <taxon>Rophitinae</taxon>
        <taxon>Dufourea</taxon>
    </lineage>
</organism>
<feature type="compositionally biased region" description="Basic and acidic residues" evidence="7">
    <location>
        <begin position="200"/>
        <end position="213"/>
    </location>
</feature>
<comment type="similarity">
    <text evidence="2">Belongs to the RRP17 family.</text>
</comment>
<sequence length="234" mass="27799">MALHVKMQPKLLNVNRIPGQPKKRRKITLVFDEKKRRDFLKGFHKRKVQRQKKAQEELQQQLKQERKKIKQEARERYKNLVSNRDIPEIQQLLSQQEYETEGHTVSILELNVADLTEKDTFIGENKGINDVENTNEEENDENSEGDEEIVGMALDKKKKIKNAKQSTENKPIDNKKDLKRAIKKAALKQVKNSRVFQQKQKLERQKNKKESMRKLKRVQKIQKRNGKFKKKLNH</sequence>
<protein>
    <recommendedName>
        <fullName evidence="3">Nucleolar protein 12</fullName>
    </recommendedName>
</protein>
<dbReference type="GO" id="GO:0005730">
    <property type="term" value="C:nucleolus"/>
    <property type="evidence" value="ECO:0007669"/>
    <property type="project" value="UniProtKB-SubCell"/>
</dbReference>
<evidence type="ECO:0000256" key="1">
    <source>
        <dbReference type="ARBA" id="ARBA00004604"/>
    </source>
</evidence>
<evidence type="ECO:0000256" key="4">
    <source>
        <dbReference type="ARBA" id="ARBA00023054"/>
    </source>
</evidence>
<feature type="compositionally biased region" description="Polar residues" evidence="7">
    <location>
        <begin position="190"/>
        <end position="199"/>
    </location>
</feature>
<reference evidence="8 9" key="1">
    <citation type="submission" date="2015-07" db="EMBL/GenBank/DDBJ databases">
        <title>The genome of Dufourea novaeangliae.</title>
        <authorList>
            <person name="Pan H."/>
            <person name="Kapheim K."/>
        </authorList>
    </citation>
    <scope>NUCLEOTIDE SEQUENCE [LARGE SCALE GENOMIC DNA]</scope>
    <source>
        <strain evidence="8">0120121106</strain>
        <tissue evidence="8">Whole body</tissue>
    </source>
</reference>
<feature type="compositionally biased region" description="Basic and acidic residues" evidence="7">
    <location>
        <begin position="170"/>
        <end position="180"/>
    </location>
</feature>
<name>A0A154NYE8_DUFNO</name>
<feature type="compositionally biased region" description="Acidic residues" evidence="7">
    <location>
        <begin position="133"/>
        <end position="149"/>
    </location>
</feature>
<dbReference type="Proteomes" id="UP000076502">
    <property type="component" value="Unassembled WGS sequence"/>
</dbReference>
<evidence type="ECO:0000256" key="2">
    <source>
        <dbReference type="ARBA" id="ARBA00007175"/>
    </source>
</evidence>
<dbReference type="Pfam" id="PF09805">
    <property type="entry name" value="Nop25"/>
    <property type="match status" value="1"/>
</dbReference>
<dbReference type="OrthoDB" id="551633at2759"/>
<evidence type="ECO:0000256" key="6">
    <source>
        <dbReference type="SAM" id="Coils"/>
    </source>
</evidence>
<dbReference type="InterPro" id="IPR019186">
    <property type="entry name" value="Nucleolar_protein_12"/>
</dbReference>
<dbReference type="EMBL" id="KQ434782">
    <property type="protein sequence ID" value="KZC04647.1"/>
    <property type="molecule type" value="Genomic_DNA"/>
</dbReference>
<keyword evidence="5" id="KW-0539">Nucleus</keyword>
<evidence type="ECO:0000313" key="8">
    <source>
        <dbReference type="EMBL" id="KZC04647.1"/>
    </source>
</evidence>
<keyword evidence="4 6" id="KW-0175">Coiled coil</keyword>
<feature type="coiled-coil region" evidence="6">
    <location>
        <begin position="44"/>
        <end position="79"/>
    </location>
</feature>
<comment type="subcellular location">
    <subcellularLocation>
        <location evidence="1">Nucleus</location>
        <location evidence="1">Nucleolus</location>
    </subcellularLocation>
</comment>
<keyword evidence="9" id="KW-1185">Reference proteome</keyword>
<dbReference type="GO" id="GO:0019843">
    <property type="term" value="F:rRNA binding"/>
    <property type="evidence" value="ECO:0007669"/>
    <property type="project" value="TreeGrafter"/>
</dbReference>
<feature type="region of interest" description="Disordered" evidence="7">
    <location>
        <begin position="126"/>
        <end position="234"/>
    </location>
</feature>
<evidence type="ECO:0000256" key="7">
    <source>
        <dbReference type="SAM" id="MobiDB-lite"/>
    </source>
</evidence>
<gene>
    <name evidence="8" type="ORF">WN55_00723</name>
</gene>